<dbReference type="PANTHER" id="PTHR48081:SF8">
    <property type="entry name" value="ALPHA_BETA HYDROLASE FOLD-3 DOMAIN-CONTAINING PROTEIN-RELATED"/>
    <property type="match status" value="1"/>
</dbReference>
<feature type="domain" description="Alpha/beta hydrolase fold-3" evidence="2">
    <location>
        <begin position="78"/>
        <end position="283"/>
    </location>
</feature>
<name>A0A9X1T1A7_9HYPH</name>
<dbReference type="Gene3D" id="3.40.50.1820">
    <property type="entry name" value="alpha/beta hydrolase"/>
    <property type="match status" value="1"/>
</dbReference>
<keyword evidence="4" id="KW-1185">Reference proteome</keyword>
<dbReference type="RefSeq" id="WP_231814300.1">
    <property type="nucleotide sequence ID" value="NZ_JAJOZR010000006.1"/>
</dbReference>
<dbReference type="SUPFAM" id="SSF53474">
    <property type="entry name" value="alpha/beta-Hydrolases"/>
    <property type="match status" value="1"/>
</dbReference>
<dbReference type="Pfam" id="PF07859">
    <property type="entry name" value="Abhydrolase_3"/>
    <property type="match status" value="1"/>
</dbReference>
<protein>
    <submittedName>
        <fullName evidence="3">Alpha/beta hydrolase</fullName>
    </submittedName>
</protein>
<sequence>MTGLDRSARRVLDMAARDDAPPIETLSPEEARSGFLEGFARLQKPLEDVAATQERFLGPLRLRIWRGQRAPVDHAPALLYLHGGGWVIGAPESHEDICRILANLAGAVVVSPDYRLAPDHPYPAALEDCAAVLADMAAHGDRYGIDPGRIAVGGDSAGGNLAAVLALMARDGTLPQVTAQILIYPVTDQRQTSDSYAAYATDFGLTAAGMAWFRAHYLPEGVDRTDWRLSPLLASSLHGIAPAFVALAGHDVLYDEGAAYAERLKTEAEAIVRTWPGQIHGFVSMGGMIPEALEALTAAAEAWERFDAKGGGARR</sequence>
<accession>A0A9X1T1A7</accession>
<dbReference type="InterPro" id="IPR013094">
    <property type="entry name" value="AB_hydrolase_3"/>
</dbReference>
<evidence type="ECO:0000256" key="1">
    <source>
        <dbReference type="ARBA" id="ARBA00022801"/>
    </source>
</evidence>
<reference evidence="3" key="1">
    <citation type="submission" date="2021-12" db="EMBL/GenBank/DDBJ databases">
        <authorList>
            <person name="Li Y."/>
        </authorList>
    </citation>
    <scope>NUCLEOTIDE SEQUENCE</scope>
    <source>
        <strain evidence="3">DKSPLA3</strain>
    </source>
</reference>
<dbReference type="GO" id="GO:0016787">
    <property type="term" value="F:hydrolase activity"/>
    <property type="evidence" value="ECO:0007669"/>
    <property type="project" value="UniProtKB-KW"/>
</dbReference>
<dbReference type="InterPro" id="IPR029058">
    <property type="entry name" value="AB_hydrolase_fold"/>
</dbReference>
<comment type="caution">
    <text evidence="3">The sequence shown here is derived from an EMBL/GenBank/DDBJ whole genome shotgun (WGS) entry which is preliminary data.</text>
</comment>
<dbReference type="EMBL" id="JAJOZR010000006">
    <property type="protein sequence ID" value="MCD7109570.1"/>
    <property type="molecule type" value="Genomic_DNA"/>
</dbReference>
<dbReference type="Proteomes" id="UP001139089">
    <property type="component" value="Unassembled WGS sequence"/>
</dbReference>
<proteinExistence type="predicted"/>
<keyword evidence="1 3" id="KW-0378">Hydrolase</keyword>
<dbReference type="PANTHER" id="PTHR48081">
    <property type="entry name" value="AB HYDROLASE SUPERFAMILY PROTEIN C4A8.06C"/>
    <property type="match status" value="1"/>
</dbReference>
<organism evidence="3 4">
    <name type="scientific">Rhizobium quercicola</name>
    <dbReference type="NCBI Taxonomy" id="2901226"/>
    <lineage>
        <taxon>Bacteria</taxon>
        <taxon>Pseudomonadati</taxon>
        <taxon>Pseudomonadota</taxon>
        <taxon>Alphaproteobacteria</taxon>
        <taxon>Hyphomicrobiales</taxon>
        <taxon>Rhizobiaceae</taxon>
        <taxon>Rhizobium/Agrobacterium group</taxon>
        <taxon>Rhizobium</taxon>
    </lineage>
</organism>
<gene>
    <name evidence="3" type="ORF">LRX75_10980</name>
</gene>
<evidence type="ECO:0000259" key="2">
    <source>
        <dbReference type="Pfam" id="PF07859"/>
    </source>
</evidence>
<dbReference type="InterPro" id="IPR050300">
    <property type="entry name" value="GDXG_lipolytic_enzyme"/>
</dbReference>
<evidence type="ECO:0000313" key="3">
    <source>
        <dbReference type="EMBL" id="MCD7109570.1"/>
    </source>
</evidence>
<evidence type="ECO:0000313" key="4">
    <source>
        <dbReference type="Proteomes" id="UP001139089"/>
    </source>
</evidence>
<dbReference type="AlphaFoldDB" id="A0A9X1T1A7"/>